<name>A0AAD2H4G1_9AGAR</name>
<dbReference type="AlphaFoldDB" id="A0AAD2H4G1"/>
<organism evidence="2 3">
    <name type="scientific">Mycena citricolor</name>
    <dbReference type="NCBI Taxonomy" id="2018698"/>
    <lineage>
        <taxon>Eukaryota</taxon>
        <taxon>Fungi</taxon>
        <taxon>Dikarya</taxon>
        <taxon>Basidiomycota</taxon>
        <taxon>Agaricomycotina</taxon>
        <taxon>Agaricomycetes</taxon>
        <taxon>Agaricomycetidae</taxon>
        <taxon>Agaricales</taxon>
        <taxon>Marasmiineae</taxon>
        <taxon>Mycenaceae</taxon>
        <taxon>Mycena</taxon>
    </lineage>
</organism>
<dbReference type="EMBL" id="CAVNYO010000138">
    <property type="protein sequence ID" value="CAK5268856.1"/>
    <property type="molecule type" value="Genomic_DNA"/>
</dbReference>
<proteinExistence type="predicted"/>
<protein>
    <submittedName>
        <fullName evidence="2">Uncharacterized protein</fullName>
    </submittedName>
</protein>
<gene>
    <name evidence="1" type="ORF">MYCIT1_LOCUS12150</name>
    <name evidence="2" type="ORF">MYCIT1_LOCUS12878</name>
</gene>
<comment type="caution">
    <text evidence="2">The sequence shown here is derived from an EMBL/GenBank/DDBJ whole genome shotgun (WGS) entry which is preliminary data.</text>
</comment>
<keyword evidence="3" id="KW-1185">Reference proteome</keyword>
<evidence type="ECO:0000313" key="1">
    <source>
        <dbReference type="EMBL" id="CAK5268856.1"/>
    </source>
</evidence>
<evidence type="ECO:0000313" key="2">
    <source>
        <dbReference type="EMBL" id="CAK5269278.1"/>
    </source>
</evidence>
<reference evidence="2" key="1">
    <citation type="submission" date="2023-11" db="EMBL/GenBank/DDBJ databases">
        <authorList>
            <person name="De Vega J J."/>
            <person name="De Vega J J."/>
        </authorList>
    </citation>
    <scope>NUCLEOTIDE SEQUENCE</scope>
</reference>
<sequence length="285" mass="30905">MSQQTAAAVPPLTTWDDLQALGWDKAAVYTAVSALRPDTMTGEDQLHLNDSFTTTMAPPISSHNTTMAAKGTLDPSRTEVTKSVGKKFSIFDSSAAGHEHFTKTWNNILDLSIDISLPALISVNNPIQFSNIAGKVSLVIAANATVPTTKQYLYPQSKDFDFDIAANERVKIIGTPLFVTTTEVYKLNYGLMSDSQLGTEGDNFQGLVNIPYVINQVLLSEGKKYGPTGTMELTVVYKTTTLKIDFIRDTTVVLGDWDEVVSGQSLAFSDEIDSDATESFGALTL</sequence>
<accession>A0AAD2H4G1</accession>
<dbReference type="EMBL" id="CAVNYO010000144">
    <property type="protein sequence ID" value="CAK5269278.1"/>
    <property type="molecule type" value="Genomic_DNA"/>
</dbReference>
<evidence type="ECO:0000313" key="3">
    <source>
        <dbReference type="Proteomes" id="UP001295794"/>
    </source>
</evidence>
<dbReference type="Proteomes" id="UP001295794">
    <property type="component" value="Unassembled WGS sequence"/>
</dbReference>